<keyword evidence="2" id="KW-1185">Reference proteome</keyword>
<evidence type="ECO:0000313" key="2">
    <source>
        <dbReference type="Proteomes" id="UP000024332"/>
    </source>
</evidence>
<dbReference type="STRING" id="1160895.CM19_05415"/>
<accession>A0A031LRQ6</accession>
<name>A0A031LRQ6_9CREN</name>
<organism evidence="1 2">
    <name type="scientific">Candidatus Acidianus copahuensis</name>
    <dbReference type="NCBI Taxonomy" id="1160895"/>
    <lineage>
        <taxon>Archaea</taxon>
        <taxon>Thermoproteota</taxon>
        <taxon>Thermoprotei</taxon>
        <taxon>Sulfolobales</taxon>
        <taxon>Sulfolobaceae</taxon>
        <taxon>Acidianus</taxon>
    </lineage>
</organism>
<dbReference type="OrthoDB" id="36284at2157"/>
<dbReference type="RefSeq" id="WP_048099348.1">
    <property type="nucleotide sequence ID" value="NZ_JFZT01000039.1"/>
</dbReference>
<sequence length="133" mass="15555">MKVSDNVIILRTKIWESAKPFRLSWELRNPLITTDCKPKYNVSLYKFEPASIVPLWIEYNQGNLLLDIANLSDLPVVFTLTIAGRIVKAYADDEEIKPEFDRIKVPIKRWGIKEIRIEVKKLIEQFLKRKVNG</sequence>
<evidence type="ECO:0000313" key="1">
    <source>
        <dbReference type="EMBL" id="EZQ07104.1"/>
    </source>
</evidence>
<comment type="caution">
    <text evidence="1">The sequence shown here is derived from an EMBL/GenBank/DDBJ whole genome shotgun (WGS) entry which is preliminary data.</text>
</comment>
<gene>
    <name evidence="1" type="ORF">CM19_05415</name>
</gene>
<protein>
    <submittedName>
        <fullName evidence="1">Uncharacterized protein</fullName>
    </submittedName>
</protein>
<dbReference type="AlphaFoldDB" id="A0A031LRQ6"/>
<dbReference type="Proteomes" id="UP000024332">
    <property type="component" value="Unassembled WGS sequence"/>
</dbReference>
<reference evidence="1 2" key="1">
    <citation type="submission" date="2014-03" db="EMBL/GenBank/DDBJ databases">
        <title>Draft genome sequence of the novel thermoacidophilic archaea Acidianus copahuensis ALE1 strain, isolated from Copahue volcanic area in Neuquen Argentina.</title>
        <authorList>
            <person name="Urbieta M.S."/>
            <person name="Rascovan N."/>
            <person name="Castro C."/>
            <person name="Revale S."/>
            <person name="Giaveno M.A."/>
            <person name="Vazquez M.P."/>
            <person name="Donati E.R."/>
        </authorList>
    </citation>
    <scope>NUCLEOTIDE SEQUENCE [LARGE SCALE GENOMIC DNA]</scope>
    <source>
        <strain evidence="1 2">ALE1</strain>
    </source>
</reference>
<dbReference type="EMBL" id="JFZT01000039">
    <property type="protein sequence ID" value="EZQ07104.1"/>
    <property type="molecule type" value="Genomic_DNA"/>
</dbReference>
<proteinExistence type="predicted"/>